<dbReference type="EC" id="6.1.1.23" evidence="7"/>
<feature type="binding site" evidence="7">
    <location>
        <position position="482"/>
    </location>
    <ligand>
        <name>ATP</name>
        <dbReference type="ChEBI" id="CHEBI:30616"/>
    </ligand>
</feature>
<dbReference type="InterPro" id="IPR002312">
    <property type="entry name" value="Asp/Asn-tRNA-synth_IIb"/>
</dbReference>
<keyword evidence="3 7" id="KW-0547">Nucleotide-binding</keyword>
<evidence type="ECO:0000256" key="7">
    <source>
        <dbReference type="HAMAP-Rule" id="MF_00044"/>
    </source>
</evidence>
<keyword evidence="7" id="KW-0963">Cytoplasm</keyword>
<dbReference type="EMBL" id="CP003876">
    <property type="protein sequence ID" value="AFU03648.1"/>
    <property type="molecule type" value="Genomic_DNA"/>
</dbReference>
<dbReference type="CDD" id="cd04317">
    <property type="entry name" value="EcAspRS_like_N"/>
    <property type="match status" value="1"/>
</dbReference>
<evidence type="ECO:0000256" key="8">
    <source>
        <dbReference type="SAM" id="MobiDB-lite"/>
    </source>
</evidence>
<dbReference type="InterPro" id="IPR004364">
    <property type="entry name" value="Aa-tRNA-synt_II"/>
</dbReference>
<feature type="site" description="Important for tRNA non-discrimination" evidence="7">
    <location>
        <position position="80"/>
    </location>
</feature>
<dbReference type="KEGG" id="nbr:O3I_028495"/>
<sequence length="597" mass="65245">MLRTHLAGSLRSEHAGQTVTLTGWVARRRDHGGVIFIDLRDASGVAQAVFREGAPAEQAHRLRAEYCVRVTGVVELRPDGNENPELPTGTIEVNVTELEVLNESAPLPFQLDEQPGEEARLKYRYLDLRRETPAHAIRLRSKANAAARAVLADHEFVEVETPTLTRSTPEGARDFLVPARLQPGSFYALPQSPQLFKQLLMVGGIERYYQIARCYRDEDFRADRQPEFTQLDIEMSFVRQDDVILLAEQILAALWKLVGYEIPTPIPHMTYAEAMRRFGSDKPDLRFGIEITECAEYFKDTPFRVFQAEYVGAVVMPGGASQPRRQLDAWQEWAKQRGAKGLAYVLVNEDGTLGGPVAKNLSDAERDGLAKHVGAVPGDCVFFAAGPAKAQRALLGAARGEIARKVGLIDESAWSFVWIVDAPMFEPAAEATASGDVALGHSAWTAVHHAFTSPKPESVDSFDTDPGSALAYAYDIVCNGNEIGGGSIRIHRRDVQERVFKVMGISNEEAQEKFGFLLDAFAFGAPPHGGIAFGWDRIVALLAGLDSIREVIAFPKTGGGVDPLTDAPAPITAQQRKEAGLDAKPAPKPEQAAAKAE</sequence>
<evidence type="ECO:0000256" key="2">
    <source>
        <dbReference type="ARBA" id="ARBA00022598"/>
    </source>
</evidence>
<feature type="region of interest" description="Aspartate" evidence="7">
    <location>
        <begin position="194"/>
        <end position="197"/>
    </location>
</feature>
<feature type="region of interest" description="Disordered" evidence="8">
    <location>
        <begin position="559"/>
        <end position="597"/>
    </location>
</feature>
<dbReference type="Pfam" id="PF00152">
    <property type="entry name" value="tRNA-synt_2"/>
    <property type="match status" value="1"/>
</dbReference>
<dbReference type="Pfam" id="PF02938">
    <property type="entry name" value="GAD"/>
    <property type="match status" value="1"/>
</dbReference>
<dbReference type="GO" id="GO:0050560">
    <property type="term" value="F:aspartate-tRNA(Asn) ligase activity"/>
    <property type="evidence" value="ECO:0007669"/>
    <property type="project" value="UniProtKB-EC"/>
</dbReference>
<feature type="binding site" evidence="7">
    <location>
        <begin position="534"/>
        <end position="537"/>
    </location>
    <ligand>
        <name>ATP</name>
        <dbReference type="ChEBI" id="CHEBI:30616"/>
    </ligand>
</feature>
<dbReference type="NCBIfam" id="NF001750">
    <property type="entry name" value="PRK00476.1"/>
    <property type="match status" value="1"/>
</dbReference>
<dbReference type="AlphaFoldDB" id="K0EV24"/>
<keyword evidence="2 7" id="KW-0436">Ligase</keyword>
<dbReference type="Gene3D" id="2.40.50.140">
    <property type="entry name" value="Nucleic acid-binding proteins"/>
    <property type="match status" value="1"/>
</dbReference>
<dbReference type="CDD" id="cd00777">
    <property type="entry name" value="AspRS_core"/>
    <property type="match status" value="1"/>
</dbReference>
<comment type="catalytic activity">
    <reaction evidence="7">
        <text>tRNA(Asx) + L-aspartate + ATP = L-aspartyl-tRNA(Asx) + AMP + diphosphate</text>
        <dbReference type="Rhea" id="RHEA:18349"/>
        <dbReference type="Rhea" id="RHEA-COMP:9710"/>
        <dbReference type="Rhea" id="RHEA-COMP:9711"/>
        <dbReference type="ChEBI" id="CHEBI:29991"/>
        <dbReference type="ChEBI" id="CHEBI:30616"/>
        <dbReference type="ChEBI" id="CHEBI:33019"/>
        <dbReference type="ChEBI" id="CHEBI:78442"/>
        <dbReference type="ChEBI" id="CHEBI:78516"/>
        <dbReference type="ChEBI" id="CHEBI:456215"/>
        <dbReference type="EC" id="6.1.1.23"/>
    </reaction>
</comment>
<dbReference type="GO" id="GO:0006422">
    <property type="term" value="P:aspartyl-tRNA aminoacylation"/>
    <property type="evidence" value="ECO:0007669"/>
    <property type="project" value="UniProtKB-UniRule"/>
</dbReference>
<keyword evidence="6 7" id="KW-0030">Aminoacyl-tRNA synthetase</keyword>
<dbReference type="InterPro" id="IPR047090">
    <property type="entry name" value="AspRS_core"/>
</dbReference>
<dbReference type="GO" id="GO:0005524">
    <property type="term" value="F:ATP binding"/>
    <property type="evidence" value="ECO:0007669"/>
    <property type="project" value="UniProtKB-UniRule"/>
</dbReference>
<dbReference type="InterPro" id="IPR047089">
    <property type="entry name" value="Asp-tRNA-ligase_1_N"/>
</dbReference>
<organism evidence="10 11">
    <name type="scientific">Nocardia brasiliensis (strain ATCC 700358 / HUJEG-1)</name>
    <dbReference type="NCBI Taxonomy" id="1133849"/>
    <lineage>
        <taxon>Bacteria</taxon>
        <taxon>Bacillati</taxon>
        <taxon>Actinomycetota</taxon>
        <taxon>Actinomycetes</taxon>
        <taxon>Mycobacteriales</taxon>
        <taxon>Nocardiaceae</taxon>
        <taxon>Nocardia</taxon>
    </lineage>
</organism>
<feature type="binding site" evidence="7">
    <location>
        <begin position="216"/>
        <end position="218"/>
    </location>
    <ligand>
        <name>ATP</name>
        <dbReference type="ChEBI" id="CHEBI:30616"/>
    </ligand>
</feature>
<dbReference type="Proteomes" id="UP000006304">
    <property type="component" value="Chromosome"/>
</dbReference>
<evidence type="ECO:0000256" key="3">
    <source>
        <dbReference type="ARBA" id="ARBA00022741"/>
    </source>
</evidence>
<evidence type="ECO:0000256" key="1">
    <source>
        <dbReference type="ARBA" id="ARBA00006303"/>
    </source>
</evidence>
<dbReference type="InterPro" id="IPR004115">
    <property type="entry name" value="GAD-like_sf"/>
</dbReference>
<evidence type="ECO:0000259" key="9">
    <source>
        <dbReference type="PROSITE" id="PS50862"/>
    </source>
</evidence>
<dbReference type="Gene3D" id="3.30.930.10">
    <property type="entry name" value="Bira Bifunctional Protein, Domain 2"/>
    <property type="match status" value="1"/>
</dbReference>
<dbReference type="RefSeq" id="WP_014986503.1">
    <property type="nucleotide sequence ID" value="NC_018681.1"/>
</dbReference>
<evidence type="ECO:0000313" key="10">
    <source>
        <dbReference type="EMBL" id="AFU03648.1"/>
    </source>
</evidence>
<dbReference type="InterPro" id="IPR029351">
    <property type="entry name" value="GAD_dom"/>
</dbReference>
<dbReference type="Gene3D" id="3.30.1360.30">
    <property type="entry name" value="GAD-like domain"/>
    <property type="match status" value="1"/>
</dbReference>
<dbReference type="InterPro" id="IPR045864">
    <property type="entry name" value="aa-tRNA-synth_II/BPL/LPL"/>
</dbReference>
<dbReference type="PANTHER" id="PTHR22594">
    <property type="entry name" value="ASPARTYL/LYSYL-TRNA SYNTHETASE"/>
    <property type="match status" value="1"/>
</dbReference>
<dbReference type="eggNOG" id="COG0173">
    <property type="taxonomic scope" value="Bacteria"/>
</dbReference>
<dbReference type="SUPFAM" id="SSF55261">
    <property type="entry name" value="GAD domain-like"/>
    <property type="match status" value="1"/>
</dbReference>
<dbReference type="SUPFAM" id="SSF50249">
    <property type="entry name" value="Nucleic acid-binding proteins"/>
    <property type="match status" value="1"/>
</dbReference>
<feature type="binding site" evidence="7">
    <location>
        <position position="216"/>
    </location>
    <ligand>
        <name>L-aspartate</name>
        <dbReference type="ChEBI" id="CHEBI:29991"/>
    </ligand>
</feature>
<evidence type="ECO:0000256" key="5">
    <source>
        <dbReference type="ARBA" id="ARBA00022917"/>
    </source>
</evidence>
<dbReference type="STRING" id="1133849.O3I_028495"/>
<feature type="domain" description="Aminoacyl-transfer RNA synthetases class-II family profile" evidence="9">
    <location>
        <begin position="137"/>
        <end position="555"/>
    </location>
</feature>
<gene>
    <name evidence="7 10" type="primary">aspS</name>
    <name evidence="10" type="ORF">O3I_028495</name>
</gene>
<evidence type="ECO:0000313" key="11">
    <source>
        <dbReference type="Proteomes" id="UP000006304"/>
    </source>
</evidence>
<name>K0EV24_NOCB7</name>
<comment type="function">
    <text evidence="7">Aspartyl-tRNA synthetase with relaxed tRNA specificity since it is able to aspartylate not only its cognate tRNA(Asp) but also tRNA(Asn). Reaction proceeds in two steps: L-aspartate is first activated by ATP to form Asp-AMP and then transferred to the acceptor end of tRNA(Asp/Asn).</text>
</comment>
<dbReference type="SUPFAM" id="SSF55681">
    <property type="entry name" value="Class II aaRS and biotin synthetases"/>
    <property type="match status" value="1"/>
</dbReference>
<feature type="binding site" evidence="7">
    <location>
        <position position="448"/>
    </location>
    <ligand>
        <name>L-aspartate</name>
        <dbReference type="ChEBI" id="CHEBI:29991"/>
    </ligand>
</feature>
<comment type="subcellular location">
    <subcellularLocation>
        <location evidence="7">Cytoplasm</location>
    </subcellularLocation>
</comment>
<dbReference type="PANTHER" id="PTHR22594:SF5">
    <property type="entry name" value="ASPARTATE--TRNA LIGASE, MITOCHONDRIAL"/>
    <property type="match status" value="1"/>
</dbReference>
<dbReference type="InterPro" id="IPR004365">
    <property type="entry name" value="NA-bd_OB_tRNA"/>
</dbReference>
<protein>
    <recommendedName>
        <fullName evidence="7">Aspartate--tRNA(Asp/Asn) ligase</fullName>
        <ecNumber evidence="7">6.1.1.23</ecNumber>
    </recommendedName>
    <alternativeName>
        <fullName evidence="7">Aspartyl-tRNA synthetase</fullName>
        <shortName evidence="7">AspRS</shortName>
    </alternativeName>
    <alternativeName>
        <fullName evidence="7">Non-discriminating aspartyl-tRNA synthetase</fullName>
        <shortName evidence="7">ND-AspRS</shortName>
    </alternativeName>
</protein>
<dbReference type="HAMAP" id="MF_00044">
    <property type="entry name" value="Asp_tRNA_synth_type1"/>
    <property type="match status" value="1"/>
</dbReference>
<accession>K0EV24</accession>
<dbReference type="InterPro" id="IPR006195">
    <property type="entry name" value="aa-tRNA-synth_II"/>
</dbReference>
<feature type="binding site" evidence="7">
    <location>
        <position position="489"/>
    </location>
    <ligand>
        <name>L-aspartate</name>
        <dbReference type="ChEBI" id="CHEBI:29991"/>
    </ligand>
</feature>
<evidence type="ECO:0000256" key="4">
    <source>
        <dbReference type="ARBA" id="ARBA00022840"/>
    </source>
</evidence>
<proteinExistence type="inferred from homology"/>
<keyword evidence="11" id="KW-1185">Reference proteome</keyword>
<comment type="similarity">
    <text evidence="1 7">Belongs to the class-II aminoacyl-tRNA synthetase family. Type 1 subfamily.</text>
</comment>
<feature type="site" description="Important for tRNA non-discrimination" evidence="7">
    <location>
        <position position="31"/>
    </location>
</feature>
<dbReference type="GO" id="GO:0003676">
    <property type="term" value="F:nucleic acid binding"/>
    <property type="evidence" value="ECO:0007669"/>
    <property type="project" value="InterPro"/>
</dbReference>
<comment type="subunit">
    <text evidence="7">Homodimer.</text>
</comment>
<reference evidence="10 11" key="1">
    <citation type="journal article" date="2012" name="J. Bacteriol.">
        <title>Complete genome sequence of Nocardia brasiliensis HUJEG-1.</title>
        <authorList>
            <person name="Vera-Cabrera L."/>
            <person name="Ortiz-Lopez R."/>
            <person name="Elizondo-Gonzalez R."/>
            <person name="Perez-Maya A.A."/>
            <person name="Ocampo-Candiani J."/>
        </authorList>
    </citation>
    <scope>NUCLEOTIDE SEQUENCE [LARGE SCALE GENOMIC DNA]</scope>
    <source>
        <strain evidence="11">ATCC 700358</strain>
    </source>
</reference>
<dbReference type="Pfam" id="PF01336">
    <property type="entry name" value="tRNA_anti-codon"/>
    <property type="match status" value="1"/>
</dbReference>
<dbReference type="NCBIfam" id="TIGR00459">
    <property type="entry name" value="aspS_bact"/>
    <property type="match status" value="1"/>
</dbReference>
<feature type="compositionally biased region" description="Basic and acidic residues" evidence="8">
    <location>
        <begin position="575"/>
        <end position="587"/>
    </location>
</feature>
<feature type="binding site" evidence="7">
    <location>
        <position position="225"/>
    </location>
    <ligand>
        <name>ATP</name>
        <dbReference type="ChEBI" id="CHEBI:30616"/>
    </ligand>
</feature>
<feature type="binding site" evidence="7">
    <location>
        <position position="170"/>
    </location>
    <ligand>
        <name>L-aspartate</name>
        <dbReference type="ChEBI" id="CHEBI:29991"/>
    </ligand>
</feature>
<keyword evidence="4 7" id="KW-0067">ATP-binding</keyword>
<dbReference type="InterPro" id="IPR012340">
    <property type="entry name" value="NA-bd_OB-fold"/>
</dbReference>
<dbReference type="PRINTS" id="PR01042">
    <property type="entry name" value="TRNASYNTHASP"/>
</dbReference>
<keyword evidence="5 7" id="KW-0648">Protein biosynthesis</keyword>
<dbReference type="PROSITE" id="PS50862">
    <property type="entry name" value="AA_TRNA_LIGASE_II"/>
    <property type="match status" value="1"/>
</dbReference>
<evidence type="ECO:0000256" key="6">
    <source>
        <dbReference type="ARBA" id="ARBA00023146"/>
    </source>
</evidence>
<dbReference type="HOGENOM" id="CLU_014330_3_2_11"/>
<dbReference type="GO" id="GO:0004815">
    <property type="term" value="F:aspartate-tRNA ligase activity"/>
    <property type="evidence" value="ECO:0007669"/>
    <property type="project" value="UniProtKB-UniRule"/>
</dbReference>
<dbReference type="InterPro" id="IPR004524">
    <property type="entry name" value="Asp-tRNA-ligase_1"/>
</dbReference>
<dbReference type="GO" id="GO:0005737">
    <property type="term" value="C:cytoplasm"/>
    <property type="evidence" value="ECO:0007669"/>
    <property type="project" value="UniProtKB-SubCell"/>
</dbReference>